<dbReference type="PANTHER" id="PTHR13124:SF12">
    <property type="entry name" value="LARGE RIBOSOMAL SUBUNIT PROTEIN ML46"/>
    <property type="match status" value="1"/>
</dbReference>
<sequence>MWSRSALSSCTRHARATCLQLRARGLATVTETPDPSSSSTSRVTQNADHGSTPPSKSTINAAVILNRSPILTRTPTNFERTYYAYQARIQRALFNPFPEDFYFKQGSILEGKFAEEEREREQLAFGGPGAGKGKELNGDSAAATAPSTTEEVVTSAESKGEEPLPRIHEADIKNDVRSLDRQGERNLYLLLHRKDHTGKNVWSFPQGGLKDGELLHEAAERDLYTECGSSMDTWVVSRNPIGLYQPQHLTSTYVFFYKAHILAGQVKPDGNTVLDFAWLTKEEIEPRVDQEYWFGVRDMLSDF</sequence>
<evidence type="ECO:0000256" key="5">
    <source>
        <dbReference type="ARBA" id="ARBA00023128"/>
    </source>
</evidence>
<feature type="compositionally biased region" description="Polar residues" evidence="8">
    <location>
        <begin position="45"/>
        <end position="58"/>
    </location>
</feature>
<dbReference type="SUPFAM" id="SSF55811">
    <property type="entry name" value="Nudix"/>
    <property type="match status" value="1"/>
</dbReference>
<dbReference type="AlphaFoldDB" id="A0A2H3J922"/>
<feature type="region of interest" description="Disordered" evidence="8">
    <location>
        <begin position="124"/>
        <end position="162"/>
    </location>
</feature>
<evidence type="ECO:0000313" key="10">
    <source>
        <dbReference type="EMBL" id="PCH38706.1"/>
    </source>
</evidence>
<dbReference type="GO" id="GO:0003735">
    <property type="term" value="F:structural constituent of ribosome"/>
    <property type="evidence" value="ECO:0007669"/>
    <property type="project" value="InterPro"/>
</dbReference>
<evidence type="ECO:0000256" key="1">
    <source>
        <dbReference type="ARBA" id="ARBA00004173"/>
    </source>
</evidence>
<feature type="compositionally biased region" description="Low complexity" evidence="8">
    <location>
        <begin position="140"/>
        <end position="155"/>
    </location>
</feature>
<comment type="subcellular location">
    <subcellularLocation>
        <location evidence="1">Mitochondrion</location>
    </subcellularLocation>
</comment>
<dbReference type="GO" id="GO:0005762">
    <property type="term" value="C:mitochondrial large ribosomal subunit"/>
    <property type="evidence" value="ECO:0007669"/>
    <property type="project" value="TreeGrafter"/>
</dbReference>
<dbReference type="CDD" id="cd04661">
    <property type="entry name" value="NUDIX_MRP_L46"/>
    <property type="match status" value="1"/>
</dbReference>
<dbReference type="Pfam" id="PF00293">
    <property type="entry name" value="NUDIX"/>
    <property type="match status" value="1"/>
</dbReference>
<feature type="domain" description="Nudix hydrolase" evidence="9">
    <location>
        <begin position="165"/>
        <end position="303"/>
    </location>
</feature>
<evidence type="ECO:0000259" key="9">
    <source>
        <dbReference type="PROSITE" id="PS51462"/>
    </source>
</evidence>
<keyword evidence="3" id="KW-0809">Transit peptide</keyword>
<dbReference type="EMBL" id="KB467942">
    <property type="protein sequence ID" value="PCH38706.1"/>
    <property type="molecule type" value="Genomic_DNA"/>
</dbReference>
<protein>
    <recommendedName>
        <fullName evidence="7">Large ribosomal subunit protein mL46</fullName>
    </recommendedName>
</protein>
<organism evidence="10 11">
    <name type="scientific">Wolfiporia cocos (strain MD-104)</name>
    <name type="common">Brown rot fungus</name>
    <dbReference type="NCBI Taxonomy" id="742152"/>
    <lineage>
        <taxon>Eukaryota</taxon>
        <taxon>Fungi</taxon>
        <taxon>Dikarya</taxon>
        <taxon>Basidiomycota</taxon>
        <taxon>Agaricomycotina</taxon>
        <taxon>Agaricomycetes</taxon>
        <taxon>Polyporales</taxon>
        <taxon>Phaeolaceae</taxon>
        <taxon>Wolfiporia</taxon>
    </lineage>
</organism>
<feature type="region of interest" description="Disordered" evidence="8">
    <location>
        <begin position="29"/>
        <end position="58"/>
    </location>
</feature>
<keyword evidence="11" id="KW-1185">Reference proteome</keyword>
<dbReference type="Pfam" id="PF11788">
    <property type="entry name" value="MRP-L46"/>
    <property type="match status" value="1"/>
</dbReference>
<dbReference type="STRING" id="742152.A0A2H3J922"/>
<name>A0A2H3J922_WOLCO</name>
<proteinExistence type="inferred from homology"/>
<dbReference type="PANTHER" id="PTHR13124">
    <property type="entry name" value="39S RIBOSOMAL PROTEIN L46, MITOCHONDRIAL PRECURSOR-RELATED"/>
    <property type="match status" value="1"/>
</dbReference>
<keyword evidence="4 10" id="KW-0689">Ribosomal protein</keyword>
<dbReference type="InterPro" id="IPR000086">
    <property type="entry name" value="NUDIX_hydrolase_dom"/>
</dbReference>
<dbReference type="InterPro" id="IPR040008">
    <property type="entry name" value="Ribosomal_mL46"/>
</dbReference>
<evidence type="ECO:0000256" key="4">
    <source>
        <dbReference type="ARBA" id="ARBA00022980"/>
    </source>
</evidence>
<evidence type="ECO:0000313" key="11">
    <source>
        <dbReference type="Proteomes" id="UP000218811"/>
    </source>
</evidence>
<dbReference type="InterPro" id="IPR015797">
    <property type="entry name" value="NUDIX_hydrolase-like_dom_sf"/>
</dbReference>
<dbReference type="PROSITE" id="PS51462">
    <property type="entry name" value="NUDIX"/>
    <property type="match status" value="1"/>
</dbReference>
<dbReference type="InterPro" id="IPR033650">
    <property type="entry name" value="Ribosomal_mL46_NUDIX"/>
</dbReference>
<gene>
    <name evidence="10" type="ORF">WOLCODRAFT_136404</name>
</gene>
<evidence type="ECO:0000256" key="8">
    <source>
        <dbReference type="SAM" id="MobiDB-lite"/>
    </source>
</evidence>
<keyword evidence="5" id="KW-0496">Mitochondrion</keyword>
<evidence type="ECO:0000256" key="3">
    <source>
        <dbReference type="ARBA" id="ARBA00022946"/>
    </source>
</evidence>
<dbReference type="OrthoDB" id="414075at2759"/>
<reference evidence="10 11" key="1">
    <citation type="journal article" date="2012" name="Science">
        <title>The Paleozoic origin of enzymatic lignin decomposition reconstructed from 31 fungal genomes.</title>
        <authorList>
            <person name="Floudas D."/>
            <person name="Binder M."/>
            <person name="Riley R."/>
            <person name="Barry K."/>
            <person name="Blanchette R.A."/>
            <person name="Henrissat B."/>
            <person name="Martinez A.T."/>
            <person name="Otillar R."/>
            <person name="Spatafora J.W."/>
            <person name="Yadav J.S."/>
            <person name="Aerts A."/>
            <person name="Benoit I."/>
            <person name="Boyd A."/>
            <person name="Carlson A."/>
            <person name="Copeland A."/>
            <person name="Coutinho P.M."/>
            <person name="de Vries R.P."/>
            <person name="Ferreira P."/>
            <person name="Findley K."/>
            <person name="Foster B."/>
            <person name="Gaskell J."/>
            <person name="Glotzer D."/>
            <person name="Gorecki P."/>
            <person name="Heitman J."/>
            <person name="Hesse C."/>
            <person name="Hori C."/>
            <person name="Igarashi K."/>
            <person name="Jurgens J.A."/>
            <person name="Kallen N."/>
            <person name="Kersten P."/>
            <person name="Kohler A."/>
            <person name="Kuees U."/>
            <person name="Kumar T.K.A."/>
            <person name="Kuo A."/>
            <person name="LaButti K."/>
            <person name="Larrondo L.F."/>
            <person name="Lindquist E."/>
            <person name="Ling A."/>
            <person name="Lombard V."/>
            <person name="Lucas S."/>
            <person name="Lundell T."/>
            <person name="Martin R."/>
            <person name="McLaughlin D.J."/>
            <person name="Morgenstern I."/>
            <person name="Morin E."/>
            <person name="Murat C."/>
            <person name="Nagy L.G."/>
            <person name="Nolan M."/>
            <person name="Ohm R.A."/>
            <person name="Patyshakuliyeva A."/>
            <person name="Rokas A."/>
            <person name="Ruiz-Duenas F.J."/>
            <person name="Sabat G."/>
            <person name="Salamov A."/>
            <person name="Samejima M."/>
            <person name="Schmutz J."/>
            <person name="Slot J.C."/>
            <person name="St John F."/>
            <person name="Stenlid J."/>
            <person name="Sun H."/>
            <person name="Sun S."/>
            <person name="Syed K."/>
            <person name="Tsang A."/>
            <person name="Wiebenga A."/>
            <person name="Young D."/>
            <person name="Pisabarro A."/>
            <person name="Eastwood D.C."/>
            <person name="Martin F."/>
            <person name="Cullen D."/>
            <person name="Grigoriev I.V."/>
            <person name="Hibbett D.S."/>
        </authorList>
    </citation>
    <scope>NUCLEOTIDE SEQUENCE [LARGE SCALE GENOMIC DNA]</scope>
    <source>
        <strain evidence="10 11">MD-104</strain>
    </source>
</reference>
<accession>A0A2H3J922</accession>
<dbReference type="InterPro" id="IPR021757">
    <property type="entry name" value="Ribosomal_mL46_N"/>
</dbReference>
<evidence type="ECO:0000256" key="7">
    <source>
        <dbReference type="ARBA" id="ARBA00035190"/>
    </source>
</evidence>
<keyword evidence="6" id="KW-0687">Ribonucleoprotein</keyword>
<dbReference type="Gene3D" id="3.90.79.10">
    <property type="entry name" value="Nucleoside Triphosphate Pyrophosphohydrolase"/>
    <property type="match status" value="1"/>
</dbReference>
<evidence type="ECO:0000256" key="2">
    <source>
        <dbReference type="ARBA" id="ARBA00009070"/>
    </source>
</evidence>
<dbReference type="OMA" id="HPFENAF"/>
<dbReference type="Proteomes" id="UP000218811">
    <property type="component" value="Unassembled WGS sequence"/>
</dbReference>
<comment type="similarity">
    <text evidence="2">Belongs to the mitochondrion-specific ribosomal protein mL46 family.</text>
</comment>
<evidence type="ECO:0000256" key="6">
    <source>
        <dbReference type="ARBA" id="ARBA00023274"/>
    </source>
</evidence>
<feature type="compositionally biased region" description="Low complexity" evidence="8">
    <location>
        <begin position="29"/>
        <end position="44"/>
    </location>
</feature>